<proteinExistence type="predicted"/>
<gene>
    <name evidence="1" type="ORF">PN36_25400</name>
</gene>
<dbReference type="PANTHER" id="PTHR41317">
    <property type="entry name" value="PD-(D_E)XK NUCLEASE FAMILY TRANSPOSASE"/>
    <property type="match status" value="1"/>
</dbReference>
<dbReference type="EMBL" id="JSZA02000138">
    <property type="protein sequence ID" value="KHD10755.2"/>
    <property type="molecule type" value="Genomic_DNA"/>
</dbReference>
<organism evidence="1 2">
    <name type="scientific">Candidatus Thiomargarita nelsonii</name>
    <dbReference type="NCBI Taxonomy" id="1003181"/>
    <lineage>
        <taxon>Bacteria</taxon>
        <taxon>Pseudomonadati</taxon>
        <taxon>Pseudomonadota</taxon>
        <taxon>Gammaproteobacteria</taxon>
        <taxon>Thiotrichales</taxon>
        <taxon>Thiotrichaceae</taxon>
        <taxon>Thiomargarita</taxon>
    </lineage>
</organism>
<evidence type="ECO:0000313" key="1">
    <source>
        <dbReference type="EMBL" id="KHD10755.2"/>
    </source>
</evidence>
<evidence type="ECO:0000313" key="2">
    <source>
        <dbReference type="Proteomes" id="UP000030428"/>
    </source>
</evidence>
<dbReference type="Pfam" id="PF12784">
    <property type="entry name" value="PDDEXK_2"/>
    <property type="match status" value="1"/>
</dbReference>
<reference evidence="1 2" key="1">
    <citation type="journal article" date="2016" name="Front. Microbiol.">
        <title>Single-Cell (Meta-)Genomics of a Dimorphic Candidatus Thiomargarita nelsonii Reveals Genomic Plasticity.</title>
        <authorList>
            <person name="Flood B.E."/>
            <person name="Fliss P."/>
            <person name="Jones D.S."/>
            <person name="Dick G.J."/>
            <person name="Jain S."/>
            <person name="Kaster A.K."/>
            <person name="Winkel M."/>
            <person name="Mussmann M."/>
            <person name="Bailey J."/>
        </authorList>
    </citation>
    <scope>NUCLEOTIDE SEQUENCE [LARGE SCALE GENOMIC DNA]</scope>
    <source>
        <strain evidence="1">Hydrate Ridge</strain>
    </source>
</reference>
<name>A0A0A6PJA1_9GAMM</name>
<accession>A0A0A6PJA1</accession>
<dbReference type="AlphaFoldDB" id="A0A0A6PJA1"/>
<dbReference type="NCBIfam" id="TIGR01784">
    <property type="entry name" value="T_den_put_tspse"/>
    <property type="match status" value="1"/>
</dbReference>
<comment type="caution">
    <text evidence="1">The sequence shown here is derived from an EMBL/GenBank/DDBJ whole genome shotgun (WGS) entry which is preliminary data.</text>
</comment>
<dbReference type="Proteomes" id="UP000030428">
    <property type="component" value="Unassembled WGS sequence"/>
</dbReference>
<dbReference type="PANTHER" id="PTHR41317:SF1">
    <property type="entry name" value="PD-(D_E)XK NUCLEASE FAMILY TRANSPOSASE"/>
    <property type="match status" value="1"/>
</dbReference>
<evidence type="ECO:0008006" key="3">
    <source>
        <dbReference type="Google" id="ProtNLM"/>
    </source>
</evidence>
<sequence length="313" mass="36642">MTGFLDSKIFYEERQMITEETKLVRFDWAIKSLLRDKANFDVLEGFLAAFLHEDVQVIEILDSESNQSEFDKKFNRVDILVKDQKQRQIIIEIQNHRETGYLERILWGASKLIVDNLELGQDYRHVSKVISISILYFNFGLEEDYVYYGVNEFKGLHTKKTLVFRQLNQQTRKLEKRYSKEVFPEYYLINVERFQDVIASDLDEWIYLLKHSALRANFKAKNIDTAGKKLALLKMSREQRQHYEDYMMDMAVEHDVLETARTDGLQKGLQKGKTEKAKAIARNMLAKGLDIALIVEMTGLSEEELMAASKSIE</sequence>
<dbReference type="InterPro" id="IPR010106">
    <property type="entry name" value="RpnA"/>
</dbReference>
<protein>
    <recommendedName>
        <fullName evidence="3">Rpn family recombination-promoting nuclease/putative transposase</fullName>
    </recommendedName>
</protein>
<keyword evidence="2" id="KW-1185">Reference proteome</keyword>